<organism evidence="2">
    <name type="scientific">Corethron hystrix</name>
    <dbReference type="NCBI Taxonomy" id="216773"/>
    <lineage>
        <taxon>Eukaryota</taxon>
        <taxon>Sar</taxon>
        <taxon>Stramenopiles</taxon>
        <taxon>Ochrophyta</taxon>
        <taxon>Bacillariophyta</taxon>
        <taxon>Coscinodiscophyceae</taxon>
        <taxon>Corethrophycidae</taxon>
        <taxon>Corethrales</taxon>
        <taxon>Corethraceae</taxon>
        <taxon>Corethron</taxon>
    </lineage>
</organism>
<gene>
    <name evidence="2" type="ORF">CHYS00102_LOCUS10051</name>
</gene>
<dbReference type="PANTHER" id="PTHR14237">
    <property type="entry name" value="MOLYBDOPTERIN COFACTOR SULFURASE MOSC"/>
    <property type="match status" value="1"/>
</dbReference>
<dbReference type="PROSITE" id="PS51340">
    <property type="entry name" value="MOSC"/>
    <property type="match status" value="1"/>
</dbReference>
<dbReference type="InterPro" id="IPR005302">
    <property type="entry name" value="MoCF_Sase_C"/>
</dbReference>
<dbReference type="AlphaFoldDB" id="A0A7S1BCQ4"/>
<dbReference type="GO" id="GO:0003824">
    <property type="term" value="F:catalytic activity"/>
    <property type="evidence" value="ECO:0007669"/>
    <property type="project" value="InterPro"/>
</dbReference>
<dbReference type="PANTHER" id="PTHR14237:SF19">
    <property type="entry name" value="MITOCHONDRIAL AMIDOXIME REDUCING COMPONENT 1"/>
    <property type="match status" value="1"/>
</dbReference>
<dbReference type="SUPFAM" id="SSF141673">
    <property type="entry name" value="MOSC N-terminal domain-like"/>
    <property type="match status" value="1"/>
</dbReference>
<dbReference type="SUPFAM" id="SSF50800">
    <property type="entry name" value="PK beta-barrel domain-like"/>
    <property type="match status" value="1"/>
</dbReference>
<reference evidence="2" key="1">
    <citation type="submission" date="2021-01" db="EMBL/GenBank/DDBJ databases">
        <authorList>
            <person name="Corre E."/>
            <person name="Pelletier E."/>
            <person name="Niang G."/>
            <person name="Scheremetjew M."/>
            <person name="Finn R."/>
            <person name="Kale V."/>
            <person name="Holt S."/>
            <person name="Cochrane G."/>
            <person name="Meng A."/>
            <person name="Brown T."/>
            <person name="Cohen L."/>
        </authorList>
    </citation>
    <scope>NUCLEOTIDE SEQUENCE</scope>
    <source>
        <strain evidence="2">308</strain>
    </source>
</reference>
<evidence type="ECO:0000313" key="2">
    <source>
        <dbReference type="EMBL" id="CAD8882856.1"/>
    </source>
</evidence>
<name>A0A7S1BCQ4_9STRA</name>
<evidence type="ECO:0000259" key="1">
    <source>
        <dbReference type="PROSITE" id="PS51340"/>
    </source>
</evidence>
<dbReference type="GO" id="GO:0030151">
    <property type="term" value="F:molybdenum ion binding"/>
    <property type="evidence" value="ECO:0007669"/>
    <property type="project" value="InterPro"/>
</dbReference>
<dbReference type="EMBL" id="HBFR01013794">
    <property type="protein sequence ID" value="CAD8882856.1"/>
    <property type="molecule type" value="Transcribed_RNA"/>
</dbReference>
<dbReference type="InterPro" id="IPR011037">
    <property type="entry name" value="Pyrv_Knase-like_insert_dom_sf"/>
</dbReference>
<dbReference type="Pfam" id="PF03473">
    <property type="entry name" value="MOSC"/>
    <property type="match status" value="1"/>
</dbReference>
<dbReference type="InterPro" id="IPR005303">
    <property type="entry name" value="MOCOS_middle"/>
</dbReference>
<dbReference type="Pfam" id="PF03476">
    <property type="entry name" value="MOSC_N"/>
    <property type="match status" value="1"/>
</dbReference>
<proteinExistence type="predicted"/>
<feature type="domain" description="MOSC" evidence="1">
    <location>
        <begin position="105"/>
        <end position="254"/>
    </location>
</feature>
<protein>
    <recommendedName>
        <fullName evidence="1">MOSC domain-containing protein</fullName>
    </recommendedName>
</protein>
<accession>A0A7S1BCQ4</accession>
<sequence length="254" mass="27113">MVTRYDGSYLTQREIPKLATLEAKTDKADGETLQLRAGASSIAVPVLRRSLPTDATLFGTSLALVDQCEEVGRWLATALGPPPPVVGGANILSALQRALQRTPSYRLLHAPENATPEPLRGGAGLSDLAPLLLLSEESLEALNARRGSEGLSPVPMGRFRPNLVVKNCPEAHSEDGWSSVTIGEAKFRVVGPCPRCTVPDVEQSSGRRDTASEGPMATLKSYRVKRRQGVLFGVYLAPLNPGVVVRVGDVVKAK</sequence>
<dbReference type="GO" id="GO:0030170">
    <property type="term" value="F:pyridoxal phosphate binding"/>
    <property type="evidence" value="ECO:0007669"/>
    <property type="project" value="InterPro"/>
</dbReference>